<dbReference type="PANTHER" id="PTHR24320">
    <property type="entry name" value="RETINOL DEHYDROGENASE"/>
    <property type="match status" value="1"/>
</dbReference>
<dbReference type="GO" id="GO:0016491">
    <property type="term" value="F:oxidoreductase activity"/>
    <property type="evidence" value="ECO:0007669"/>
    <property type="project" value="UniProtKB-KW"/>
</dbReference>
<dbReference type="EMBL" id="JARKIB010000183">
    <property type="protein sequence ID" value="KAJ7726965.1"/>
    <property type="molecule type" value="Genomic_DNA"/>
</dbReference>
<evidence type="ECO:0000313" key="6">
    <source>
        <dbReference type="Proteomes" id="UP001215598"/>
    </source>
</evidence>
<gene>
    <name evidence="3" type="ORF">B0H16DRAFT_1665827</name>
    <name evidence="5" type="ORF">B0H16DRAFT_1780037</name>
    <name evidence="4" type="ORF">B0H16DRAFT_1780180</name>
</gene>
<comment type="caution">
    <text evidence="3">The sequence shown here is derived from an EMBL/GenBank/DDBJ whole genome shotgun (WGS) entry which is preliminary data.</text>
</comment>
<dbReference type="AlphaFoldDB" id="A0AAD7MNS9"/>
<dbReference type="Pfam" id="PF00106">
    <property type="entry name" value="adh_short"/>
    <property type="match status" value="1"/>
</dbReference>
<dbReference type="PANTHER" id="PTHR24320:SF154">
    <property type="entry name" value="OXIDOREDUCTASE, SHORT-CHAIN DEHYDROGENASE_REDUCTASE FAMILY (AFU_ORTHOLOGUE AFUA_2G04560)"/>
    <property type="match status" value="1"/>
</dbReference>
<sequence length="291" mass="31723">MKFDSSQVPDLSDKVFLVTGGTGGIGKETILALAKHNPQGLYFTGRNSQRGAEIVADINASAPSITVAFLECDLESLESVKHAAEQFVSQSDRLDVLVCNAGVMNAPPTLTKEGYEVHFGVNHLAHALFIKLLLPTLLRAAELPNGDARIVSLTSQGYAMHPWGGILFNKLHVPQGASSLLYLANLLYAAELARRYPQITAVAIHPGVVSTELVKTQSFLARAMIPFSRLTPQQGAYNTLWASTSDKEKIVNGGFYEPVGVPGRKLRQSCDDKLAAQLWEWTEKELEGWHL</sequence>
<evidence type="ECO:0000256" key="2">
    <source>
        <dbReference type="ARBA" id="ARBA00023002"/>
    </source>
</evidence>
<keyword evidence="6" id="KW-1185">Reference proteome</keyword>
<dbReference type="SUPFAM" id="SSF51735">
    <property type="entry name" value="NAD(P)-binding Rossmann-fold domains"/>
    <property type="match status" value="1"/>
</dbReference>
<dbReference type="EMBL" id="JARKIB010000190">
    <property type="protein sequence ID" value="KAJ7726000.1"/>
    <property type="molecule type" value="Genomic_DNA"/>
</dbReference>
<dbReference type="PRINTS" id="PR00081">
    <property type="entry name" value="GDHRDH"/>
</dbReference>
<comment type="similarity">
    <text evidence="1">Belongs to the short-chain dehydrogenases/reductases (SDR) family.</text>
</comment>
<keyword evidence="2" id="KW-0560">Oxidoreductase</keyword>
<protein>
    <submittedName>
        <fullName evidence="3">Oxidoreductase</fullName>
    </submittedName>
</protein>
<evidence type="ECO:0000313" key="4">
    <source>
        <dbReference type="EMBL" id="KAJ7726807.1"/>
    </source>
</evidence>
<accession>A0AAD7MNS9</accession>
<dbReference type="Gene3D" id="3.40.50.720">
    <property type="entry name" value="NAD(P)-binding Rossmann-like Domain"/>
    <property type="match status" value="1"/>
</dbReference>
<evidence type="ECO:0000313" key="3">
    <source>
        <dbReference type="EMBL" id="KAJ7726000.1"/>
    </source>
</evidence>
<organism evidence="3 6">
    <name type="scientific">Mycena metata</name>
    <dbReference type="NCBI Taxonomy" id="1033252"/>
    <lineage>
        <taxon>Eukaryota</taxon>
        <taxon>Fungi</taxon>
        <taxon>Dikarya</taxon>
        <taxon>Basidiomycota</taxon>
        <taxon>Agaricomycotina</taxon>
        <taxon>Agaricomycetes</taxon>
        <taxon>Agaricomycetidae</taxon>
        <taxon>Agaricales</taxon>
        <taxon>Marasmiineae</taxon>
        <taxon>Mycenaceae</taxon>
        <taxon>Mycena</taxon>
    </lineage>
</organism>
<name>A0AAD7MNS9_9AGAR</name>
<dbReference type="Proteomes" id="UP001215598">
    <property type="component" value="Unassembled WGS sequence"/>
</dbReference>
<dbReference type="InterPro" id="IPR036291">
    <property type="entry name" value="NAD(P)-bd_dom_sf"/>
</dbReference>
<evidence type="ECO:0000313" key="5">
    <source>
        <dbReference type="EMBL" id="KAJ7726965.1"/>
    </source>
</evidence>
<proteinExistence type="inferred from homology"/>
<reference evidence="3" key="1">
    <citation type="submission" date="2023-03" db="EMBL/GenBank/DDBJ databases">
        <title>Massive genome expansion in bonnet fungi (Mycena s.s.) driven by repeated elements and novel gene families across ecological guilds.</title>
        <authorList>
            <consortium name="Lawrence Berkeley National Laboratory"/>
            <person name="Harder C.B."/>
            <person name="Miyauchi S."/>
            <person name="Viragh M."/>
            <person name="Kuo A."/>
            <person name="Thoen E."/>
            <person name="Andreopoulos B."/>
            <person name="Lu D."/>
            <person name="Skrede I."/>
            <person name="Drula E."/>
            <person name="Henrissat B."/>
            <person name="Morin E."/>
            <person name="Kohler A."/>
            <person name="Barry K."/>
            <person name="LaButti K."/>
            <person name="Morin E."/>
            <person name="Salamov A."/>
            <person name="Lipzen A."/>
            <person name="Mereny Z."/>
            <person name="Hegedus B."/>
            <person name="Baldrian P."/>
            <person name="Stursova M."/>
            <person name="Weitz H."/>
            <person name="Taylor A."/>
            <person name="Grigoriev I.V."/>
            <person name="Nagy L.G."/>
            <person name="Martin F."/>
            <person name="Kauserud H."/>
        </authorList>
    </citation>
    <scope>NUCLEOTIDE SEQUENCE</scope>
    <source>
        <strain evidence="3">CBHHK182m</strain>
    </source>
</reference>
<dbReference type="EMBL" id="JARKIB010000184">
    <property type="protein sequence ID" value="KAJ7726807.1"/>
    <property type="molecule type" value="Genomic_DNA"/>
</dbReference>
<dbReference type="InterPro" id="IPR002347">
    <property type="entry name" value="SDR_fam"/>
</dbReference>
<evidence type="ECO:0000256" key="1">
    <source>
        <dbReference type="ARBA" id="ARBA00006484"/>
    </source>
</evidence>